<dbReference type="Pfam" id="PF14219">
    <property type="entry name" value="DUF4328"/>
    <property type="match status" value="1"/>
</dbReference>
<organism evidence="3 4">
    <name type="scientific">Micromonospora pisi</name>
    <dbReference type="NCBI Taxonomy" id="589240"/>
    <lineage>
        <taxon>Bacteria</taxon>
        <taxon>Bacillati</taxon>
        <taxon>Actinomycetota</taxon>
        <taxon>Actinomycetes</taxon>
        <taxon>Micromonosporales</taxon>
        <taxon>Micromonosporaceae</taxon>
        <taxon>Micromonospora</taxon>
    </lineage>
</organism>
<evidence type="ECO:0000313" key="3">
    <source>
        <dbReference type="EMBL" id="RKR92234.1"/>
    </source>
</evidence>
<evidence type="ECO:0000256" key="1">
    <source>
        <dbReference type="SAM" id="Phobius"/>
    </source>
</evidence>
<dbReference type="AlphaFoldDB" id="A0A495JV88"/>
<proteinExistence type="predicted"/>
<keyword evidence="4" id="KW-1185">Reference proteome</keyword>
<protein>
    <submittedName>
        <fullName evidence="3">Uncharacterized protein DUF4328</fullName>
    </submittedName>
</protein>
<feature type="transmembrane region" description="Helical" evidence="1">
    <location>
        <begin position="44"/>
        <end position="65"/>
    </location>
</feature>
<reference evidence="3 4" key="1">
    <citation type="submission" date="2018-10" db="EMBL/GenBank/DDBJ databases">
        <title>Sequencing the genomes of 1000 actinobacteria strains.</title>
        <authorList>
            <person name="Klenk H.-P."/>
        </authorList>
    </citation>
    <scope>NUCLEOTIDE SEQUENCE [LARGE SCALE GENOMIC DNA]</scope>
    <source>
        <strain evidence="3 4">DSM 45175</strain>
    </source>
</reference>
<dbReference type="InterPro" id="IPR025565">
    <property type="entry name" value="DUF4328"/>
</dbReference>
<accession>A0A495JV88</accession>
<feature type="domain" description="DUF4328" evidence="2">
    <location>
        <begin position="75"/>
        <end position="239"/>
    </location>
</feature>
<dbReference type="Proteomes" id="UP000277671">
    <property type="component" value="Unassembled WGS sequence"/>
</dbReference>
<keyword evidence="1" id="KW-0472">Membrane</keyword>
<dbReference type="EMBL" id="RBKT01000001">
    <property type="protein sequence ID" value="RKR92234.1"/>
    <property type="molecule type" value="Genomic_DNA"/>
</dbReference>
<name>A0A495JV88_9ACTN</name>
<evidence type="ECO:0000259" key="2">
    <source>
        <dbReference type="Pfam" id="PF14219"/>
    </source>
</evidence>
<keyword evidence="1" id="KW-0812">Transmembrane</keyword>
<feature type="transmembrane region" description="Helical" evidence="1">
    <location>
        <begin position="86"/>
        <end position="112"/>
    </location>
</feature>
<gene>
    <name evidence="3" type="ORF">BDK92_6670</name>
</gene>
<sequence length="267" mass="28113">MSCQTCHAEMTPATVECAVCGTPTGAPAVVPGARTYRLGGVGRAASILIGLAVVADLLIAVWTIVGGQLVQRAMRDLDPDAINVAALVSALVDLVSVVPFIAAAVLVIVWCYRARVNLDAFPGATPTLRRGWAVAGWLVPFVNLVVPARVMANIARDSLWRSDTPTLVRIWFGSWLVYLFADQGLTRSGNRDFDALPSTLYGPGDYQMYVDYYSSALVPSLLVAALSAVAGVSMVLLINRVSTAQDTRTGRGVPAAPVMPGMPVAGA</sequence>
<comment type="caution">
    <text evidence="3">The sequence shown here is derived from an EMBL/GenBank/DDBJ whole genome shotgun (WGS) entry which is preliminary data.</text>
</comment>
<evidence type="ECO:0000313" key="4">
    <source>
        <dbReference type="Proteomes" id="UP000277671"/>
    </source>
</evidence>
<keyword evidence="1" id="KW-1133">Transmembrane helix</keyword>
<dbReference type="OrthoDB" id="4174975at2"/>
<feature type="transmembrane region" description="Helical" evidence="1">
    <location>
        <begin position="216"/>
        <end position="238"/>
    </location>
</feature>
<feature type="transmembrane region" description="Helical" evidence="1">
    <location>
        <begin position="132"/>
        <end position="152"/>
    </location>
</feature>